<name>A0A9Q6PXG4_PISSA</name>
<reference evidence="1 2" key="1">
    <citation type="submission" date="2019-04" db="EMBL/GenBank/DDBJ databases">
        <title>Complete genome sequencing of Piscirickettsia salmonis strain Psal-009.</title>
        <authorList>
            <person name="Schober I."/>
            <person name="Bunk B."/>
            <person name="Sproer C."/>
            <person name="Carril G.P."/>
            <person name="Riedel T."/>
            <person name="Flores-Herrera P.A."/>
            <person name="Nourdin-Galindo G."/>
            <person name="Marshall S.H."/>
            <person name="Overmann J."/>
        </authorList>
    </citation>
    <scope>NUCLEOTIDE SEQUENCE [LARGE SCALE GENOMIC DNA]</scope>
    <source>
        <strain evidence="1 2">Psal-009</strain>
    </source>
</reference>
<gene>
    <name evidence="1" type="ORF">Psal009_02513</name>
</gene>
<dbReference type="Proteomes" id="UP000422232">
    <property type="component" value="Chromosome"/>
</dbReference>
<accession>A0A9Q6PXG4</accession>
<evidence type="ECO:0000313" key="1">
    <source>
        <dbReference type="EMBL" id="QGO06598.1"/>
    </source>
</evidence>
<keyword evidence="2" id="KW-1185">Reference proteome</keyword>
<dbReference type="RefSeq" id="WP_036780787.1">
    <property type="nucleotide sequence ID" value="NZ_CP038893.1"/>
</dbReference>
<evidence type="ECO:0000313" key="2">
    <source>
        <dbReference type="Proteomes" id="UP000422232"/>
    </source>
</evidence>
<sequence>MASEAQVGQLCYDHTAAEVASHIVNEELGEGHSFDRPVELKSSAEYGAKGGSRVPLREALWQCHEKKDITPLIEYFQSVHHSNPVTFEFDRMSLESTDIWVDDALAYLKDALITRRFLKESETVGEARVSFSELIDELKKNDEFNYLATKKAEKLLNQIDPTLVTKENIFKFSNNQHLLGILDAACQYSQNATGRKHGNHGNHGKNSIKALIVNLLELKLTDKKDVQREVLQCVKGEGVYSQRVGGGSNHNKHSRIGYLLSSGLFDDDIETIRESYQKTAKHWYGNSNPLPELPFFRNFDQLDSSQRKDLSQAIYQLAV</sequence>
<organism evidence="1 2">
    <name type="scientific">Piscirickettsia salmonis</name>
    <dbReference type="NCBI Taxonomy" id="1238"/>
    <lineage>
        <taxon>Bacteria</taxon>
        <taxon>Pseudomonadati</taxon>
        <taxon>Pseudomonadota</taxon>
        <taxon>Gammaproteobacteria</taxon>
        <taxon>Thiotrichales</taxon>
        <taxon>Piscirickettsiaceae</taxon>
        <taxon>Piscirickettsia</taxon>
    </lineage>
</organism>
<dbReference type="EMBL" id="CP038908">
    <property type="protein sequence ID" value="QGO06598.1"/>
    <property type="molecule type" value="Genomic_DNA"/>
</dbReference>
<protein>
    <submittedName>
        <fullName evidence="1">Uncharacterized protein</fullName>
    </submittedName>
</protein>
<dbReference type="AlphaFoldDB" id="A0A9Q6PXG4"/>
<proteinExistence type="predicted"/>